<protein>
    <submittedName>
        <fullName evidence="3">Coenzyme F420 hydrogenase subunit beta</fullName>
    </submittedName>
</protein>
<reference evidence="3 4" key="1">
    <citation type="submission" date="2018-09" db="EMBL/GenBank/DDBJ databases">
        <title>Genomic Encyclopedia of Archaeal and Bacterial Type Strains, Phase II (KMG-II): from individual species to whole genera.</title>
        <authorList>
            <person name="Goeker M."/>
        </authorList>
    </citation>
    <scope>NUCLEOTIDE SEQUENCE [LARGE SCALE GENOMIC DNA]</scope>
    <source>
        <strain evidence="3 4">DSM 13151</strain>
    </source>
</reference>
<dbReference type="InterPro" id="IPR017896">
    <property type="entry name" value="4Fe4S_Fe-S-bd"/>
</dbReference>
<feature type="region of interest" description="Disordered" evidence="1">
    <location>
        <begin position="1"/>
        <end position="37"/>
    </location>
</feature>
<dbReference type="InterPro" id="IPR007525">
    <property type="entry name" value="FrhB_FdhB_C"/>
</dbReference>
<gene>
    <name evidence="3" type="ORF">ATJ93_4364</name>
</gene>
<dbReference type="Pfam" id="PF04432">
    <property type="entry name" value="FrhB_FdhB_C"/>
    <property type="match status" value="1"/>
</dbReference>
<dbReference type="RefSeq" id="WP_120246676.1">
    <property type="nucleotide sequence ID" value="NZ_RAPO01000006.1"/>
</dbReference>
<evidence type="ECO:0000256" key="1">
    <source>
        <dbReference type="SAM" id="MobiDB-lite"/>
    </source>
</evidence>
<sequence>MSEANQPGVPDPKAATEPKGVGNDPREQNPDVAEAPGKIWFRDLDEAVIEADRCIQCASCVAACPSDSIGIDAEEKRPTLVKMCTGCSRCWDFCPRSGLRYERALELLEDERSLAEPETYAAQAADEAAEAGQDGGAVTALLAELLEAGKIDGAVVARESDEEPLRGEAFLATSREDLLEAGGSSYTQTMGLGQIDDLLADADLGDDPDLALVGTPCVIQGAAALDRYGHEPADPIALTVALMCTRTFEHERLLSQIESYDVDPEAVEKLDIRAGTLYAYDDGGESLLETDVSEFDAAGLRGCDECADFVGGAADISAGNVGSDEGYSTVVVRTETGREAWTAAAGGLETTEIDRPEALEKIAAWNERRAKSILPRGFDPEGEIGIAYEHHREVYDGTDREPQPLNPARVHQYEEWC</sequence>
<dbReference type="GO" id="GO:0052592">
    <property type="term" value="F:oxidoreductase activity, acting on CH or CH2 groups, with an iron-sulfur protein as acceptor"/>
    <property type="evidence" value="ECO:0007669"/>
    <property type="project" value="TreeGrafter"/>
</dbReference>
<accession>A0A419VY91</accession>
<proteinExistence type="predicted"/>
<evidence type="ECO:0000313" key="4">
    <source>
        <dbReference type="Proteomes" id="UP000283805"/>
    </source>
</evidence>
<organism evidence="3 4">
    <name type="scientific">Halopiger aswanensis</name>
    <dbReference type="NCBI Taxonomy" id="148449"/>
    <lineage>
        <taxon>Archaea</taxon>
        <taxon>Methanobacteriati</taxon>
        <taxon>Methanobacteriota</taxon>
        <taxon>Stenosarchaea group</taxon>
        <taxon>Halobacteria</taxon>
        <taxon>Halobacteriales</taxon>
        <taxon>Natrialbaceae</taxon>
        <taxon>Halopiger</taxon>
    </lineage>
</organism>
<evidence type="ECO:0000313" key="3">
    <source>
        <dbReference type="EMBL" id="RKD88050.1"/>
    </source>
</evidence>
<dbReference type="EMBL" id="RAPO01000006">
    <property type="protein sequence ID" value="RKD88050.1"/>
    <property type="molecule type" value="Genomic_DNA"/>
</dbReference>
<feature type="domain" description="4Fe-4S ferredoxin-type" evidence="2">
    <location>
        <begin position="76"/>
        <end position="104"/>
    </location>
</feature>
<dbReference type="Pfam" id="PF14697">
    <property type="entry name" value="Fer4_21"/>
    <property type="match status" value="1"/>
</dbReference>
<dbReference type="Gene3D" id="3.30.70.20">
    <property type="match status" value="1"/>
</dbReference>
<dbReference type="AlphaFoldDB" id="A0A419VY91"/>
<comment type="caution">
    <text evidence="3">The sequence shown here is derived from an EMBL/GenBank/DDBJ whole genome shotgun (WGS) entry which is preliminary data.</text>
</comment>
<dbReference type="PROSITE" id="PS51379">
    <property type="entry name" value="4FE4S_FER_2"/>
    <property type="match status" value="2"/>
</dbReference>
<dbReference type="PANTHER" id="PTHR31332">
    <property type="entry name" value="7-HYDROXYMETHYL CHLOROPHYLL A REDUCTASE, CHLOROPLASTIC"/>
    <property type="match status" value="1"/>
</dbReference>
<dbReference type="PROSITE" id="PS00198">
    <property type="entry name" value="4FE4S_FER_1"/>
    <property type="match status" value="2"/>
</dbReference>
<dbReference type="InterPro" id="IPR007516">
    <property type="entry name" value="Co_F420_Hydgase/DH_bsu_N"/>
</dbReference>
<feature type="domain" description="4Fe-4S ferredoxin-type" evidence="2">
    <location>
        <begin position="45"/>
        <end position="74"/>
    </location>
</feature>
<dbReference type="SUPFAM" id="SSF54862">
    <property type="entry name" value="4Fe-4S ferredoxins"/>
    <property type="match status" value="1"/>
</dbReference>
<evidence type="ECO:0000259" key="2">
    <source>
        <dbReference type="PROSITE" id="PS51379"/>
    </source>
</evidence>
<name>A0A419VY91_9EURY</name>
<dbReference type="InterPro" id="IPR017900">
    <property type="entry name" value="4Fe4S_Fe_S_CS"/>
</dbReference>
<dbReference type="PANTHER" id="PTHR31332:SF0">
    <property type="entry name" value="7-HYDROXYMETHYL CHLOROPHYLL A REDUCTASE, CHLOROPLASTIC"/>
    <property type="match status" value="1"/>
</dbReference>
<keyword evidence="4" id="KW-1185">Reference proteome</keyword>
<dbReference type="InterPro" id="IPR045220">
    <property type="entry name" value="FRHB/FDHB/HCAR-like"/>
</dbReference>
<dbReference type="OrthoDB" id="38261at2157"/>
<dbReference type="Pfam" id="PF04422">
    <property type="entry name" value="FrhB_FdhB_N"/>
    <property type="match status" value="1"/>
</dbReference>
<dbReference type="Proteomes" id="UP000283805">
    <property type="component" value="Unassembled WGS sequence"/>
</dbReference>